<feature type="compositionally biased region" description="Basic and acidic residues" evidence="1">
    <location>
        <begin position="69"/>
        <end position="84"/>
    </location>
</feature>
<organism evidence="2 3">
    <name type="scientific">Riccia fluitans</name>
    <dbReference type="NCBI Taxonomy" id="41844"/>
    <lineage>
        <taxon>Eukaryota</taxon>
        <taxon>Viridiplantae</taxon>
        <taxon>Streptophyta</taxon>
        <taxon>Embryophyta</taxon>
        <taxon>Marchantiophyta</taxon>
        <taxon>Marchantiopsida</taxon>
        <taxon>Marchantiidae</taxon>
        <taxon>Marchantiales</taxon>
        <taxon>Ricciaceae</taxon>
        <taxon>Riccia</taxon>
    </lineage>
</organism>
<evidence type="ECO:0000313" key="2">
    <source>
        <dbReference type="EMBL" id="KAL2632193.1"/>
    </source>
</evidence>
<comment type="caution">
    <text evidence="2">The sequence shown here is derived from an EMBL/GenBank/DDBJ whole genome shotgun (WGS) entry which is preliminary data.</text>
</comment>
<accession>A0ABD1YN37</accession>
<evidence type="ECO:0000256" key="1">
    <source>
        <dbReference type="SAM" id="MobiDB-lite"/>
    </source>
</evidence>
<protein>
    <submittedName>
        <fullName evidence="2">Uncharacterized protein</fullName>
    </submittedName>
</protein>
<evidence type="ECO:0000313" key="3">
    <source>
        <dbReference type="Proteomes" id="UP001605036"/>
    </source>
</evidence>
<sequence>MVQAEEVSTAETLAKAPEEEEVPAITKSVLDEDDPNSEVKPKQRTSKQRQSSPKSLMDKPKSRKKMKMPKRDTIDLSDDKQQKVKREEETVLAKLTLQAPETDVIENFRISMVYGEQVVVPIL</sequence>
<dbReference type="AlphaFoldDB" id="A0ABD1YN37"/>
<proteinExistence type="predicted"/>
<dbReference type="EMBL" id="JBHFFA010000004">
    <property type="protein sequence ID" value="KAL2632193.1"/>
    <property type="molecule type" value="Genomic_DNA"/>
</dbReference>
<reference evidence="2 3" key="1">
    <citation type="submission" date="2024-09" db="EMBL/GenBank/DDBJ databases">
        <title>Chromosome-scale assembly of Riccia fluitans.</title>
        <authorList>
            <person name="Paukszto L."/>
            <person name="Sawicki J."/>
            <person name="Karawczyk K."/>
            <person name="Piernik-Szablinska J."/>
            <person name="Szczecinska M."/>
            <person name="Mazdziarz M."/>
        </authorList>
    </citation>
    <scope>NUCLEOTIDE SEQUENCE [LARGE SCALE GENOMIC DNA]</scope>
    <source>
        <strain evidence="2">Rf_01</strain>
        <tissue evidence="2">Aerial parts of the thallus</tissue>
    </source>
</reference>
<dbReference type="Proteomes" id="UP001605036">
    <property type="component" value="Unassembled WGS sequence"/>
</dbReference>
<gene>
    <name evidence="2" type="ORF">R1flu_016879</name>
</gene>
<feature type="region of interest" description="Disordered" evidence="1">
    <location>
        <begin position="1"/>
        <end position="84"/>
    </location>
</feature>
<name>A0ABD1YN37_9MARC</name>
<keyword evidence="3" id="KW-1185">Reference proteome</keyword>